<dbReference type="AlphaFoldDB" id="A0A381ZLH4"/>
<reference evidence="3" key="1">
    <citation type="submission" date="2018-05" db="EMBL/GenBank/DDBJ databases">
        <authorList>
            <person name="Lanie J.A."/>
            <person name="Ng W.-L."/>
            <person name="Kazmierczak K.M."/>
            <person name="Andrzejewski T.M."/>
            <person name="Davidsen T.M."/>
            <person name="Wayne K.J."/>
            <person name="Tettelin H."/>
            <person name="Glass J.I."/>
            <person name="Rusch D."/>
            <person name="Podicherti R."/>
            <person name="Tsui H.-C.T."/>
            <person name="Winkler M.E."/>
        </authorList>
    </citation>
    <scope>NUCLEOTIDE SEQUENCE</scope>
</reference>
<dbReference type="EMBL" id="UINC01021819">
    <property type="protein sequence ID" value="SVA90188.1"/>
    <property type="molecule type" value="Genomic_DNA"/>
</dbReference>
<organism evidence="3">
    <name type="scientific">marine metagenome</name>
    <dbReference type="NCBI Taxonomy" id="408172"/>
    <lineage>
        <taxon>unclassified sequences</taxon>
        <taxon>metagenomes</taxon>
        <taxon>ecological metagenomes</taxon>
    </lineage>
</organism>
<dbReference type="InterPro" id="IPR000868">
    <property type="entry name" value="Isochorismatase-like_dom"/>
</dbReference>
<evidence type="ECO:0000313" key="3">
    <source>
        <dbReference type="EMBL" id="SVA90188.1"/>
    </source>
</evidence>
<name>A0A381ZLH4_9ZZZZ</name>
<feature type="non-terminal residue" evidence="3">
    <location>
        <position position="99"/>
    </location>
</feature>
<keyword evidence="1" id="KW-0378">Hydrolase</keyword>
<accession>A0A381ZLH4</accession>
<dbReference type="InterPro" id="IPR050272">
    <property type="entry name" value="Isochorismatase-like_hydrls"/>
</dbReference>
<dbReference type="Pfam" id="PF00857">
    <property type="entry name" value="Isochorismatase"/>
    <property type="match status" value="1"/>
</dbReference>
<sequence>MTELRMMPTAGRTAVIVVDMQNAFCSDEGSIAKIGLDNSMLKAAVEPCKRLISAARAANVPIIYTRYIFRPDYADGGIMVKYLIPALGESGHLTAGTPD</sequence>
<dbReference type="InterPro" id="IPR036380">
    <property type="entry name" value="Isochorismatase-like_sf"/>
</dbReference>
<evidence type="ECO:0000256" key="1">
    <source>
        <dbReference type="ARBA" id="ARBA00022801"/>
    </source>
</evidence>
<dbReference type="SUPFAM" id="SSF52499">
    <property type="entry name" value="Isochorismatase-like hydrolases"/>
    <property type="match status" value="1"/>
</dbReference>
<proteinExistence type="predicted"/>
<feature type="domain" description="Isochorismatase-like" evidence="2">
    <location>
        <begin position="13"/>
        <end position="77"/>
    </location>
</feature>
<protein>
    <recommendedName>
        <fullName evidence="2">Isochorismatase-like domain-containing protein</fullName>
    </recommendedName>
</protein>
<dbReference type="Gene3D" id="3.40.50.850">
    <property type="entry name" value="Isochorismatase-like"/>
    <property type="match status" value="1"/>
</dbReference>
<dbReference type="GO" id="GO:0016787">
    <property type="term" value="F:hydrolase activity"/>
    <property type="evidence" value="ECO:0007669"/>
    <property type="project" value="UniProtKB-KW"/>
</dbReference>
<evidence type="ECO:0000259" key="2">
    <source>
        <dbReference type="Pfam" id="PF00857"/>
    </source>
</evidence>
<dbReference type="PANTHER" id="PTHR43540">
    <property type="entry name" value="PEROXYUREIDOACRYLATE/UREIDOACRYLATE AMIDOHYDROLASE-RELATED"/>
    <property type="match status" value="1"/>
</dbReference>
<gene>
    <name evidence="3" type="ORF">METZ01_LOCUS143042</name>
</gene>